<dbReference type="Proteomes" id="UP000503004">
    <property type="component" value="Chromosome"/>
</dbReference>
<dbReference type="InterPro" id="IPR013096">
    <property type="entry name" value="Cupin_2"/>
</dbReference>
<evidence type="ECO:0000313" key="3">
    <source>
        <dbReference type="Proteomes" id="UP000503004"/>
    </source>
</evidence>
<dbReference type="EMBL" id="CP046565">
    <property type="protein sequence ID" value="QJD29672.1"/>
    <property type="molecule type" value="Genomic_DNA"/>
</dbReference>
<gene>
    <name evidence="2" type="ORF">GNH96_06625</name>
</gene>
<sequence length="119" mass="13893">MPKTDNLYSAIPADLPDELFETLEQTDGFRLERIVSRGHVTPESAWYDQPLTEWVVLLQGEASLRFEQESEPRRLAPGDWLRIPPHCRHRVEWTSTQPEAVWLALHYPEPVRTETLESE</sequence>
<reference evidence="3" key="1">
    <citation type="submission" date="2019-12" db="EMBL/GenBank/DDBJ databases">
        <authorList>
            <person name="Awala S.I."/>
            <person name="Rhee S.K."/>
        </authorList>
    </citation>
    <scope>NUCLEOTIDE SEQUENCE [LARGE SCALE GENOMIC DNA]</scope>
    <source>
        <strain evidence="3">IM1</strain>
    </source>
</reference>
<protein>
    <submittedName>
        <fullName evidence="2">Cupin domain-containing protein</fullName>
    </submittedName>
</protein>
<keyword evidence="3" id="KW-1185">Reference proteome</keyword>
<evidence type="ECO:0000259" key="1">
    <source>
        <dbReference type="Pfam" id="PF07883"/>
    </source>
</evidence>
<proteinExistence type="predicted"/>
<dbReference type="RefSeq" id="WP_169602957.1">
    <property type="nucleotide sequence ID" value="NZ_CP046565.1"/>
</dbReference>
<name>A0A858Q6Z9_9GAMM</name>
<dbReference type="Gene3D" id="2.60.120.10">
    <property type="entry name" value="Jelly Rolls"/>
    <property type="match status" value="1"/>
</dbReference>
<dbReference type="InterPro" id="IPR011051">
    <property type="entry name" value="RmlC_Cupin_sf"/>
</dbReference>
<dbReference type="InterPro" id="IPR014710">
    <property type="entry name" value="RmlC-like_jellyroll"/>
</dbReference>
<feature type="domain" description="Cupin type-2" evidence="1">
    <location>
        <begin position="49"/>
        <end position="104"/>
    </location>
</feature>
<dbReference type="CDD" id="cd06981">
    <property type="entry name" value="cupin_reut_a1446"/>
    <property type="match status" value="1"/>
</dbReference>
<accession>A0A858Q6Z9</accession>
<dbReference type="SUPFAM" id="SSF51182">
    <property type="entry name" value="RmlC-like cupins"/>
    <property type="match status" value="1"/>
</dbReference>
<organism evidence="2 3">
    <name type="scientific">Methylococcus geothermalis</name>
    <dbReference type="NCBI Taxonomy" id="2681310"/>
    <lineage>
        <taxon>Bacteria</taxon>
        <taxon>Pseudomonadati</taxon>
        <taxon>Pseudomonadota</taxon>
        <taxon>Gammaproteobacteria</taxon>
        <taxon>Methylococcales</taxon>
        <taxon>Methylococcaceae</taxon>
        <taxon>Methylococcus</taxon>
    </lineage>
</organism>
<dbReference type="Pfam" id="PF07883">
    <property type="entry name" value="Cupin_2"/>
    <property type="match status" value="1"/>
</dbReference>
<dbReference type="KEGG" id="metu:GNH96_06625"/>
<evidence type="ECO:0000313" key="2">
    <source>
        <dbReference type="EMBL" id="QJD29672.1"/>
    </source>
</evidence>
<dbReference type="AlphaFoldDB" id="A0A858Q6Z9"/>